<dbReference type="RefSeq" id="WP_062226083.1">
    <property type="nucleotide sequence ID" value="NZ_BBWR01000002.1"/>
</dbReference>
<dbReference type="SUPFAM" id="SSF141318">
    <property type="entry name" value="TM0957-like"/>
    <property type="match status" value="1"/>
</dbReference>
<dbReference type="PIRSF" id="PIRSF033535">
    <property type="entry name" value="UCP033535_plp"/>
    <property type="match status" value="1"/>
</dbReference>
<dbReference type="OrthoDB" id="6631333at2"/>
<name>A0A0P0Z2Z8_9HYPH</name>
<dbReference type="Pfam" id="PF10054">
    <property type="entry name" value="DUF2291"/>
    <property type="match status" value="1"/>
</dbReference>
<proteinExistence type="predicted"/>
<dbReference type="InterPro" id="IPR036215">
    <property type="entry name" value="TM0957-like_sf"/>
</dbReference>
<dbReference type="InterPro" id="IPR014582">
    <property type="entry name" value="UCP033535_lipo"/>
</dbReference>
<reference evidence="1" key="1">
    <citation type="journal article" date="2015" name="Proc. Natl. Acad. Sci. U.S.A.">
        <title>Bacterial clade with the ribosomal RNA operon on a small plasmid rather than the chromosome.</title>
        <authorList>
            <person name="Anda M."/>
            <person name="Ohtsubo Y."/>
            <person name="Okubo T."/>
            <person name="Sugawara M."/>
            <person name="Nagata Y."/>
            <person name="Tsuda M."/>
            <person name="Minamisawa K."/>
            <person name="Mitsui H."/>
        </authorList>
    </citation>
    <scope>NUCLEOTIDE SEQUENCE</scope>
    <source>
        <strain evidence="1">JCM 14755</strain>
    </source>
</reference>
<sequence>MTTKAVSAPTQRGFLRPRNIVLTVAGLALVAAMALDTTVVEIGADSASRAQGFSAQTYGPQEFPRIQTAIEGKAADAVALATQIAQDKDAAVAAHGTPSGVGPVMAVTFTGVAGEARSGVYTVAIDGMPEGTNVRVQTGPAINGTELRDAPGDIAFGQFTNQIEYQNAGAALNDEMKRQVLEGVDTTALTGKTIEVTGVFRLINPKNWLVTPVRMAVR</sequence>
<accession>A0A0P0Z2Z8</accession>
<protein>
    <submittedName>
        <fullName evidence="1">Lipoprotein</fullName>
    </submittedName>
</protein>
<organism evidence="1">
    <name type="scientific">Aureimonas frigidaquae</name>
    <dbReference type="NCBI Taxonomy" id="424757"/>
    <lineage>
        <taxon>Bacteria</taxon>
        <taxon>Pseudomonadati</taxon>
        <taxon>Pseudomonadota</taxon>
        <taxon>Alphaproteobacteria</taxon>
        <taxon>Hyphomicrobiales</taxon>
        <taxon>Aurantimonadaceae</taxon>
        <taxon>Aureimonas</taxon>
    </lineage>
</organism>
<evidence type="ECO:0000313" key="1">
    <source>
        <dbReference type="EMBL" id="BAT28474.1"/>
    </source>
</evidence>
<keyword evidence="1" id="KW-0449">Lipoprotein</keyword>
<dbReference type="EMBL" id="LC066377">
    <property type="protein sequence ID" value="BAT28474.1"/>
    <property type="molecule type" value="Genomic_DNA"/>
</dbReference>
<dbReference type="AlphaFoldDB" id="A0A0P0Z2Z8"/>